<reference evidence="1 2" key="2">
    <citation type="journal article" date="2013" name="Plant Cell Physiol.">
        <title>Rice Annotation Project Database (RAP-DB): an integrative and interactive database for rice genomics.</title>
        <authorList>
            <person name="Sakai H."/>
            <person name="Lee S.S."/>
            <person name="Tanaka T."/>
            <person name="Numa H."/>
            <person name="Kim J."/>
            <person name="Kawahara Y."/>
            <person name="Wakimoto H."/>
            <person name="Yang C.C."/>
            <person name="Iwamoto M."/>
            <person name="Abe T."/>
            <person name="Yamada Y."/>
            <person name="Muto A."/>
            <person name="Inokuchi H."/>
            <person name="Ikemura T."/>
            <person name="Matsumoto T."/>
            <person name="Sasaki T."/>
            <person name="Itoh T."/>
        </authorList>
    </citation>
    <scope>NUCLEOTIDE SEQUENCE [LARGE SCALE GENOMIC DNA]</scope>
    <source>
        <strain evidence="2">cv. Nipponbare</strain>
    </source>
</reference>
<accession>A0A0P0Y9C0</accession>
<proteinExistence type="evidence at protein level"/>
<dbReference type="PaxDb" id="39947-A0A0P0Y9C0"/>
<dbReference type="EMBL" id="AP014968">
    <property type="protein sequence ID" value="BAT16822.1"/>
    <property type="molecule type" value="Genomic_DNA"/>
</dbReference>
<name>A0A0P0Y9C0_ORYSJ</name>
<evidence type="ECO:0007829" key="3">
    <source>
        <dbReference type="PeptideAtlas" id="A0A0P0Y9C0"/>
    </source>
</evidence>
<reference evidence="2" key="1">
    <citation type="journal article" date="2005" name="Nature">
        <title>The map-based sequence of the rice genome.</title>
        <authorList>
            <consortium name="International rice genome sequencing project (IRGSP)"/>
            <person name="Matsumoto T."/>
            <person name="Wu J."/>
            <person name="Kanamori H."/>
            <person name="Katayose Y."/>
            <person name="Fujisawa M."/>
            <person name="Namiki N."/>
            <person name="Mizuno H."/>
            <person name="Yamamoto K."/>
            <person name="Antonio B.A."/>
            <person name="Baba T."/>
            <person name="Sakata K."/>
            <person name="Nagamura Y."/>
            <person name="Aoki H."/>
            <person name="Arikawa K."/>
            <person name="Arita K."/>
            <person name="Bito T."/>
            <person name="Chiden Y."/>
            <person name="Fujitsuka N."/>
            <person name="Fukunaka R."/>
            <person name="Hamada M."/>
            <person name="Harada C."/>
            <person name="Hayashi A."/>
            <person name="Hijishita S."/>
            <person name="Honda M."/>
            <person name="Hosokawa S."/>
            <person name="Ichikawa Y."/>
            <person name="Idonuma A."/>
            <person name="Iijima M."/>
            <person name="Ikeda M."/>
            <person name="Ikeno M."/>
            <person name="Ito K."/>
            <person name="Ito S."/>
            <person name="Ito T."/>
            <person name="Ito Y."/>
            <person name="Ito Y."/>
            <person name="Iwabuchi A."/>
            <person name="Kamiya K."/>
            <person name="Karasawa W."/>
            <person name="Kurita K."/>
            <person name="Katagiri S."/>
            <person name="Kikuta A."/>
            <person name="Kobayashi H."/>
            <person name="Kobayashi N."/>
            <person name="Machita K."/>
            <person name="Maehara T."/>
            <person name="Masukawa M."/>
            <person name="Mizubayashi T."/>
            <person name="Mukai Y."/>
            <person name="Nagasaki H."/>
            <person name="Nagata Y."/>
            <person name="Naito S."/>
            <person name="Nakashima M."/>
            <person name="Nakama Y."/>
            <person name="Nakamichi Y."/>
            <person name="Nakamura M."/>
            <person name="Meguro A."/>
            <person name="Negishi M."/>
            <person name="Ohta I."/>
            <person name="Ohta T."/>
            <person name="Okamoto M."/>
            <person name="Ono N."/>
            <person name="Saji S."/>
            <person name="Sakaguchi M."/>
            <person name="Sakai K."/>
            <person name="Shibata M."/>
            <person name="Shimokawa T."/>
            <person name="Song J."/>
            <person name="Takazaki Y."/>
            <person name="Terasawa K."/>
            <person name="Tsugane M."/>
            <person name="Tsuji K."/>
            <person name="Ueda S."/>
            <person name="Waki K."/>
            <person name="Yamagata H."/>
            <person name="Yamamoto M."/>
            <person name="Yamamoto S."/>
            <person name="Yamane H."/>
            <person name="Yoshiki S."/>
            <person name="Yoshihara R."/>
            <person name="Yukawa K."/>
            <person name="Zhong H."/>
            <person name="Yano M."/>
            <person name="Yuan Q."/>
            <person name="Ouyang S."/>
            <person name="Liu J."/>
            <person name="Jones K.M."/>
            <person name="Gansberger K."/>
            <person name="Moffat K."/>
            <person name="Hill J."/>
            <person name="Bera J."/>
            <person name="Fadrosh D."/>
            <person name="Jin S."/>
            <person name="Johri S."/>
            <person name="Kim M."/>
            <person name="Overton L."/>
            <person name="Reardon M."/>
            <person name="Tsitrin T."/>
            <person name="Vuong H."/>
            <person name="Weaver B."/>
            <person name="Ciecko A."/>
            <person name="Tallon L."/>
            <person name="Jackson J."/>
            <person name="Pai G."/>
            <person name="Aken S.V."/>
            <person name="Utterback T."/>
            <person name="Reidmuller S."/>
            <person name="Feldblyum T."/>
            <person name="Hsiao J."/>
            <person name="Zismann V."/>
            <person name="Iobst S."/>
            <person name="de Vazeille A.R."/>
            <person name="Buell C.R."/>
            <person name="Ying K."/>
            <person name="Li Y."/>
            <person name="Lu T."/>
            <person name="Huang Y."/>
            <person name="Zhao Q."/>
            <person name="Feng Q."/>
            <person name="Zhang L."/>
            <person name="Zhu J."/>
            <person name="Weng Q."/>
            <person name="Mu J."/>
            <person name="Lu Y."/>
            <person name="Fan D."/>
            <person name="Liu Y."/>
            <person name="Guan J."/>
            <person name="Zhang Y."/>
            <person name="Yu S."/>
            <person name="Liu X."/>
            <person name="Zhang Y."/>
            <person name="Hong G."/>
            <person name="Han B."/>
            <person name="Choisne N."/>
            <person name="Demange N."/>
            <person name="Orjeda G."/>
            <person name="Samain S."/>
            <person name="Cattolico L."/>
            <person name="Pelletier E."/>
            <person name="Couloux A."/>
            <person name="Segurens B."/>
            <person name="Wincker P."/>
            <person name="D'Hont A."/>
            <person name="Scarpelli C."/>
            <person name="Weissenbach J."/>
            <person name="Salanoubat M."/>
            <person name="Quetier F."/>
            <person name="Yu Y."/>
            <person name="Kim H.R."/>
            <person name="Rambo T."/>
            <person name="Currie J."/>
            <person name="Collura K."/>
            <person name="Luo M."/>
            <person name="Yang T."/>
            <person name="Ammiraju J.S.S."/>
            <person name="Engler F."/>
            <person name="Soderlund C."/>
            <person name="Wing R.A."/>
            <person name="Palmer L.E."/>
            <person name="de la Bastide M."/>
            <person name="Spiegel L."/>
            <person name="Nascimento L."/>
            <person name="Zutavern T."/>
            <person name="O'Shaughnessy A."/>
            <person name="Dike S."/>
            <person name="Dedhia N."/>
            <person name="Preston R."/>
            <person name="Balija V."/>
            <person name="McCombie W.R."/>
            <person name="Chow T."/>
            <person name="Chen H."/>
            <person name="Chung M."/>
            <person name="Chen C."/>
            <person name="Shaw J."/>
            <person name="Wu H."/>
            <person name="Hsiao K."/>
            <person name="Chao Y."/>
            <person name="Chu M."/>
            <person name="Cheng C."/>
            <person name="Hour A."/>
            <person name="Lee P."/>
            <person name="Lin S."/>
            <person name="Lin Y."/>
            <person name="Liou J."/>
            <person name="Liu S."/>
            <person name="Hsing Y."/>
            <person name="Raghuvanshi S."/>
            <person name="Mohanty A."/>
            <person name="Bharti A.K."/>
            <person name="Gaur A."/>
            <person name="Gupta V."/>
            <person name="Kumar D."/>
            <person name="Ravi V."/>
            <person name="Vij S."/>
            <person name="Kapur A."/>
            <person name="Khurana P."/>
            <person name="Khurana P."/>
            <person name="Khurana J.P."/>
            <person name="Tyagi A.K."/>
            <person name="Gaikwad K."/>
            <person name="Singh A."/>
            <person name="Dalal V."/>
            <person name="Srivastava S."/>
            <person name="Dixit A."/>
            <person name="Pal A.K."/>
            <person name="Ghazi I.A."/>
            <person name="Yadav M."/>
            <person name="Pandit A."/>
            <person name="Bhargava A."/>
            <person name="Sureshbabu K."/>
            <person name="Batra K."/>
            <person name="Sharma T.R."/>
            <person name="Mohapatra T."/>
            <person name="Singh N.K."/>
            <person name="Messing J."/>
            <person name="Nelson A.B."/>
            <person name="Fuks G."/>
            <person name="Kavchok S."/>
            <person name="Keizer G."/>
            <person name="Linton E."/>
            <person name="Llaca V."/>
            <person name="Song R."/>
            <person name="Tanyolac B."/>
            <person name="Young S."/>
            <person name="Ho-Il K."/>
            <person name="Hahn J.H."/>
            <person name="Sangsakoo G."/>
            <person name="Vanavichit A."/>
            <person name="de Mattos Luiz.A.T."/>
            <person name="Zimmer P.D."/>
            <person name="Malone G."/>
            <person name="Dellagostin O."/>
            <person name="de Oliveira A.C."/>
            <person name="Bevan M."/>
            <person name="Bancroft I."/>
            <person name="Minx P."/>
            <person name="Cordum H."/>
            <person name="Wilson R."/>
            <person name="Cheng Z."/>
            <person name="Jin W."/>
            <person name="Jiang J."/>
            <person name="Leong S.A."/>
            <person name="Iwama H."/>
            <person name="Gojobori T."/>
            <person name="Itoh T."/>
            <person name="Niimura Y."/>
            <person name="Fujii Y."/>
            <person name="Habara T."/>
            <person name="Sakai H."/>
            <person name="Sato Y."/>
            <person name="Wilson G."/>
            <person name="Kumar K."/>
            <person name="McCouch S."/>
            <person name="Juretic N."/>
            <person name="Hoen D."/>
            <person name="Wright S."/>
            <person name="Bruskiewich R."/>
            <person name="Bureau T."/>
            <person name="Miyao A."/>
            <person name="Hirochika H."/>
            <person name="Nishikawa T."/>
            <person name="Kadowaki K."/>
            <person name="Sugiura M."/>
            <person name="Burr B."/>
            <person name="Sasaki T."/>
        </authorList>
    </citation>
    <scope>NUCLEOTIDE SEQUENCE [LARGE SCALE GENOMIC DNA]</scope>
    <source>
        <strain evidence="2">cv. Nipponbare</strain>
    </source>
</reference>
<keyword evidence="3" id="KW-1267">Proteomics identification</keyword>
<gene>
    <name evidence="1" type="ordered locus">Os12g0403950</name>
    <name evidence="1" type="ORF">OSNPB_120403950</name>
</gene>
<sequence>MPDRYAHYTRDGCSPLCPNAAIRCKCAPFLGIALGLTVVTGIDGDGWRLVLEKIEGISPMTASWLDYSRLCAPGTLKTLVARGLGQRRLQSTGTAKWPTAALWTSRAASSLAQGVQPALNGKFETWIDQVVQVNRGSLVRIRLSSLEKIWNRSNTFE</sequence>
<protein>
    <submittedName>
        <fullName evidence="1">Os12g0403950 protein</fullName>
    </submittedName>
</protein>
<keyword evidence="2" id="KW-1185">Reference proteome</keyword>
<dbReference type="AlphaFoldDB" id="A0A0P0Y9C0"/>
<evidence type="ECO:0000313" key="1">
    <source>
        <dbReference type="EMBL" id="BAT16822.1"/>
    </source>
</evidence>
<reference evidence="1 2" key="3">
    <citation type="journal article" date="2013" name="Rice">
        <title>Improvement of the Oryza sativa Nipponbare reference genome using next generation sequence and optical map data.</title>
        <authorList>
            <person name="Kawahara Y."/>
            <person name="de la Bastide M."/>
            <person name="Hamilton J.P."/>
            <person name="Kanamori H."/>
            <person name="McCombie W.R."/>
            <person name="Ouyang S."/>
            <person name="Schwartz D.C."/>
            <person name="Tanaka T."/>
            <person name="Wu J."/>
            <person name="Zhou S."/>
            <person name="Childs K.L."/>
            <person name="Davidson R.M."/>
            <person name="Lin H."/>
            <person name="Quesada-Ocampo L."/>
            <person name="Vaillancourt B."/>
            <person name="Sakai H."/>
            <person name="Lee S.S."/>
            <person name="Kim J."/>
            <person name="Numa H."/>
            <person name="Itoh T."/>
            <person name="Buell C.R."/>
            <person name="Matsumoto T."/>
        </authorList>
    </citation>
    <scope>NUCLEOTIDE SEQUENCE [LARGE SCALE GENOMIC DNA]</scope>
    <source>
        <strain evidence="2">cv. Nipponbare</strain>
    </source>
</reference>
<dbReference type="Proteomes" id="UP000059680">
    <property type="component" value="Chromosome 12"/>
</dbReference>
<evidence type="ECO:0000313" key="2">
    <source>
        <dbReference type="Proteomes" id="UP000059680"/>
    </source>
</evidence>
<dbReference type="InParanoid" id="A0A0P0Y9C0"/>
<organism evidence="1 2">
    <name type="scientific">Oryza sativa subsp. japonica</name>
    <name type="common">Rice</name>
    <dbReference type="NCBI Taxonomy" id="39947"/>
    <lineage>
        <taxon>Eukaryota</taxon>
        <taxon>Viridiplantae</taxon>
        <taxon>Streptophyta</taxon>
        <taxon>Embryophyta</taxon>
        <taxon>Tracheophyta</taxon>
        <taxon>Spermatophyta</taxon>
        <taxon>Magnoliopsida</taxon>
        <taxon>Liliopsida</taxon>
        <taxon>Poales</taxon>
        <taxon>Poaceae</taxon>
        <taxon>BOP clade</taxon>
        <taxon>Oryzoideae</taxon>
        <taxon>Oryzeae</taxon>
        <taxon>Oryzinae</taxon>
        <taxon>Oryza</taxon>
        <taxon>Oryza sativa</taxon>
    </lineage>
</organism>